<feature type="region of interest" description="Disordered" evidence="3">
    <location>
        <begin position="150"/>
        <end position="171"/>
    </location>
</feature>
<keyword evidence="1" id="KW-0805">Transcription regulation</keyword>
<dbReference type="EMBL" id="SMMG02000008">
    <property type="protein sequence ID" value="KAA3464300.1"/>
    <property type="molecule type" value="Genomic_DNA"/>
</dbReference>
<evidence type="ECO:0000256" key="3">
    <source>
        <dbReference type="SAM" id="MobiDB-lite"/>
    </source>
</evidence>
<evidence type="ECO:0000256" key="2">
    <source>
        <dbReference type="ARBA" id="ARBA00023163"/>
    </source>
</evidence>
<feature type="region of interest" description="Disordered" evidence="3">
    <location>
        <begin position="1"/>
        <end position="23"/>
    </location>
</feature>
<evidence type="ECO:0000256" key="1">
    <source>
        <dbReference type="ARBA" id="ARBA00023015"/>
    </source>
</evidence>
<comment type="caution">
    <text evidence="5">The sequence shown here is derived from an EMBL/GenBank/DDBJ whole genome shotgun (WGS) entry which is preliminary data.</text>
</comment>
<feature type="domain" description="NET" evidence="4">
    <location>
        <begin position="231"/>
        <end position="311"/>
    </location>
</feature>
<accession>A0A5B6V596</accession>
<dbReference type="PROSITE" id="PS51525">
    <property type="entry name" value="NET"/>
    <property type="match status" value="1"/>
</dbReference>
<dbReference type="AlphaFoldDB" id="A0A5B6V596"/>
<keyword evidence="2" id="KW-0804">Transcription</keyword>
<gene>
    <name evidence="5" type="ORF">EPI10_008568</name>
</gene>
<keyword evidence="6" id="KW-1185">Reference proteome</keyword>
<evidence type="ECO:0000313" key="5">
    <source>
        <dbReference type="EMBL" id="KAA3464300.1"/>
    </source>
</evidence>
<name>A0A5B6V596_9ROSI</name>
<proteinExistence type="predicted"/>
<dbReference type="Proteomes" id="UP000325315">
    <property type="component" value="Unassembled WGS sequence"/>
</dbReference>
<dbReference type="Pfam" id="PF17035">
    <property type="entry name" value="BET"/>
    <property type="match status" value="1"/>
</dbReference>
<evidence type="ECO:0000259" key="4">
    <source>
        <dbReference type="PROSITE" id="PS51525"/>
    </source>
</evidence>
<organism evidence="5 6">
    <name type="scientific">Gossypium australe</name>
    <dbReference type="NCBI Taxonomy" id="47621"/>
    <lineage>
        <taxon>Eukaryota</taxon>
        <taxon>Viridiplantae</taxon>
        <taxon>Streptophyta</taxon>
        <taxon>Embryophyta</taxon>
        <taxon>Tracheophyta</taxon>
        <taxon>Spermatophyta</taxon>
        <taxon>Magnoliopsida</taxon>
        <taxon>eudicotyledons</taxon>
        <taxon>Gunneridae</taxon>
        <taxon>Pentapetalae</taxon>
        <taxon>rosids</taxon>
        <taxon>malvids</taxon>
        <taxon>Malvales</taxon>
        <taxon>Malvaceae</taxon>
        <taxon>Malvoideae</taxon>
        <taxon>Gossypium</taxon>
    </lineage>
</organism>
<dbReference type="InterPro" id="IPR027353">
    <property type="entry name" value="NET_dom"/>
</dbReference>
<dbReference type="InterPro" id="IPR038336">
    <property type="entry name" value="NET_sf"/>
</dbReference>
<evidence type="ECO:0000313" key="6">
    <source>
        <dbReference type="Proteomes" id="UP000325315"/>
    </source>
</evidence>
<dbReference type="PANTHER" id="PTHR45926">
    <property type="entry name" value="OSJNBA0053K19.4 PROTEIN"/>
    <property type="match status" value="1"/>
</dbReference>
<dbReference type="Gene3D" id="1.20.1270.220">
    <property type="match status" value="1"/>
</dbReference>
<protein>
    <submittedName>
        <fullName evidence="5">Homeotic female sterile</fullName>
    </submittedName>
</protein>
<sequence length="320" mass="35917">MQSSSTSIMSEMPRNSDGSSEQCEAGPDFFSFYACQIADLLSEDKNTLSNSNASELSQGKSLVVNDKESMDCSPKDVDSLFENSIGAELSDFKKGRLRGLLRQSVNDLSMEVDEMLDPVVSMSELRYKIRSNSLVTSPLDGDAAQVASKKPKLSSSCSPTSITGNSHPIKSGSCKEVEDDLEFLLKNDNQLLVEETMKKYSDELSSTLVHMEQKLEETLDAIMSKCRYGFVPEELITFKPMARNEKRQLQKLIQQLPKENLVRVVEIIQRGRPAEKPCEEIFVDLEKEENVTLWRLYYYVEAVEKAKMLAQLQCSTTPTS</sequence>
<reference evidence="6" key="1">
    <citation type="journal article" date="2019" name="Plant Biotechnol. J.">
        <title>Genome sequencing of the Australian wild diploid species Gossypium australe highlights disease resistance and delayed gland morphogenesis.</title>
        <authorList>
            <person name="Cai Y."/>
            <person name="Cai X."/>
            <person name="Wang Q."/>
            <person name="Wang P."/>
            <person name="Zhang Y."/>
            <person name="Cai C."/>
            <person name="Xu Y."/>
            <person name="Wang K."/>
            <person name="Zhou Z."/>
            <person name="Wang C."/>
            <person name="Geng S."/>
            <person name="Li B."/>
            <person name="Dong Q."/>
            <person name="Hou Y."/>
            <person name="Wang H."/>
            <person name="Ai P."/>
            <person name="Liu Z."/>
            <person name="Yi F."/>
            <person name="Sun M."/>
            <person name="An G."/>
            <person name="Cheng J."/>
            <person name="Zhang Y."/>
            <person name="Shi Q."/>
            <person name="Xie Y."/>
            <person name="Shi X."/>
            <person name="Chang Y."/>
            <person name="Huang F."/>
            <person name="Chen Y."/>
            <person name="Hong S."/>
            <person name="Mi L."/>
            <person name="Sun Q."/>
            <person name="Zhang L."/>
            <person name="Zhou B."/>
            <person name="Peng R."/>
            <person name="Zhang X."/>
            <person name="Liu F."/>
        </authorList>
    </citation>
    <scope>NUCLEOTIDE SEQUENCE [LARGE SCALE GENOMIC DNA]</scope>
    <source>
        <strain evidence="6">cv. PA1801</strain>
    </source>
</reference>
<dbReference type="OrthoDB" id="21449at2759"/>